<evidence type="ECO:0000256" key="3">
    <source>
        <dbReference type="ARBA" id="ARBA00022475"/>
    </source>
</evidence>
<gene>
    <name evidence="11" type="ordered locus">Rfer_4195</name>
</gene>
<dbReference type="PANTHER" id="PTHR35011:SF2">
    <property type="entry name" value="2,3-DIKETO-L-GULONATE TRAP TRANSPORTER SMALL PERMEASE PROTEIN YIAM"/>
    <property type="match status" value="1"/>
</dbReference>
<keyword evidence="7 9" id="KW-0472">Membrane</keyword>
<evidence type="ECO:0000256" key="1">
    <source>
        <dbReference type="ARBA" id="ARBA00004429"/>
    </source>
</evidence>
<evidence type="ECO:0000256" key="9">
    <source>
        <dbReference type="RuleBase" id="RU369079"/>
    </source>
</evidence>
<comment type="subcellular location">
    <subcellularLocation>
        <location evidence="1 9">Cell inner membrane</location>
        <topology evidence="1 9">Multi-pass membrane protein</topology>
    </subcellularLocation>
</comment>
<keyword evidence="2 9" id="KW-0813">Transport</keyword>
<feature type="transmembrane region" description="Helical" evidence="9">
    <location>
        <begin position="141"/>
        <end position="159"/>
    </location>
</feature>
<feature type="transmembrane region" description="Helical" evidence="9">
    <location>
        <begin position="58"/>
        <end position="76"/>
    </location>
</feature>
<dbReference type="Proteomes" id="UP000008332">
    <property type="component" value="Chromosome"/>
</dbReference>
<feature type="domain" description="Tripartite ATP-independent periplasmic transporters DctQ component" evidence="10">
    <location>
        <begin position="34"/>
        <end position="166"/>
    </location>
</feature>
<dbReference type="KEGG" id="rfr:Rfer_4195"/>
<evidence type="ECO:0000256" key="2">
    <source>
        <dbReference type="ARBA" id="ARBA00022448"/>
    </source>
</evidence>
<protein>
    <recommendedName>
        <fullName evidence="9">TRAP transporter small permease protein</fullName>
    </recommendedName>
</protein>
<comment type="subunit">
    <text evidence="9">The complex comprises the extracytoplasmic solute receptor protein and the two transmembrane proteins.</text>
</comment>
<sequence>MNREKDYKMNDDEIVIPRRHTFEEWVAAFGMFLMLVLVCVEITKREFFNSSFLWSEEVARYLMIWSIYFGASAAVASGSHLRIDMLIDMVSSRVRRLLDIFAQFWVCAFSLAITYAGYHYVEDSFTQGFVSADSNLPLQMGWIQLVIPVTFALSAFHALRQLSKLVATDRASPKEI</sequence>
<evidence type="ECO:0000256" key="4">
    <source>
        <dbReference type="ARBA" id="ARBA00022519"/>
    </source>
</evidence>
<keyword evidence="3" id="KW-1003">Cell membrane</keyword>
<name>Q21QS0_ALBFT</name>
<evidence type="ECO:0000256" key="7">
    <source>
        <dbReference type="ARBA" id="ARBA00023136"/>
    </source>
</evidence>
<dbReference type="AlphaFoldDB" id="Q21QS0"/>
<evidence type="ECO:0000259" key="10">
    <source>
        <dbReference type="Pfam" id="PF04290"/>
    </source>
</evidence>
<dbReference type="eggNOG" id="COG3090">
    <property type="taxonomic scope" value="Bacteria"/>
</dbReference>
<feature type="transmembrane region" description="Helical" evidence="9">
    <location>
        <begin position="25"/>
        <end position="43"/>
    </location>
</feature>
<dbReference type="InterPro" id="IPR055348">
    <property type="entry name" value="DctQ"/>
</dbReference>
<organism evidence="11 12">
    <name type="scientific">Albidiferax ferrireducens (strain ATCC BAA-621 / DSM 15236 / T118)</name>
    <name type="common">Rhodoferax ferrireducens</name>
    <dbReference type="NCBI Taxonomy" id="338969"/>
    <lineage>
        <taxon>Bacteria</taxon>
        <taxon>Pseudomonadati</taxon>
        <taxon>Pseudomonadota</taxon>
        <taxon>Betaproteobacteria</taxon>
        <taxon>Burkholderiales</taxon>
        <taxon>Comamonadaceae</taxon>
        <taxon>Rhodoferax</taxon>
    </lineage>
</organism>
<evidence type="ECO:0000256" key="5">
    <source>
        <dbReference type="ARBA" id="ARBA00022692"/>
    </source>
</evidence>
<evidence type="ECO:0000313" key="11">
    <source>
        <dbReference type="EMBL" id="ABD71883.1"/>
    </source>
</evidence>
<keyword evidence="5 9" id="KW-0812">Transmembrane</keyword>
<accession>Q21QS0</accession>
<dbReference type="GO" id="GO:0022857">
    <property type="term" value="F:transmembrane transporter activity"/>
    <property type="evidence" value="ECO:0007669"/>
    <property type="project" value="UniProtKB-UniRule"/>
</dbReference>
<dbReference type="Pfam" id="PF04290">
    <property type="entry name" value="DctQ"/>
    <property type="match status" value="1"/>
</dbReference>
<feature type="transmembrane region" description="Helical" evidence="9">
    <location>
        <begin position="97"/>
        <end position="121"/>
    </location>
</feature>
<dbReference type="GO" id="GO:0005886">
    <property type="term" value="C:plasma membrane"/>
    <property type="evidence" value="ECO:0007669"/>
    <property type="project" value="UniProtKB-SubCell"/>
</dbReference>
<dbReference type="STRING" id="338969.Rfer_4195"/>
<proteinExistence type="inferred from homology"/>
<dbReference type="InterPro" id="IPR007387">
    <property type="entry name" value="TRAP_DctQ"/>
</dbReference>
<comment type="similarity">
    <text evidence="8 9">Belongs to the TRAP transporter small permease family.</text>
</comment>
<evidence type="ECO:0000256" key="8">
    <source>
        <dbReference type="ARBA" id="ARBA00038436"/>
    </source>
</evidence>
<dbReference type="PANTHER" id="PTHR35011">
    <property type="entry name" value="2,3-DIKETO-L-GULONATE TRAP TRANSPORTER SMALL PERMEASE PROTEIN YIAM"/>
    <property type="match status" value="1"/>
</dbReference>
<keyword evidence="12" id="KW-1185">Reference proteome</keyword>
<evidence type="ECO:0000256" key="6">
    <source>
        <dbReference type="ARBA" id="ARBA00022989"/>
    </source>
</evidence>
<keyword evidence="4 9" id="KW-0997">Cell inner membrane</keyword>
<reference evidence="12" key="1">
    <citation type="submission" date="2006-02" db="EMBL/GenBank/DDBJ databases">
        <title>Complete sequence of chromosome of Rhodoferax ferrireducens DSM 15236.</title>
        <authorList>
            <person name="Copeland A."/>
            <person name="Lucas S."/>
            <person name="Lapidus A."/>
            <person name="Barry K."/>
            <person name="Detter J.C."/>
            <person name="Glavina del Rio T."/>
            <person name="Hammon N."/>
            <person name="Israni S."/>
            <person name="Pitluck S."/>
            <person name="Brettin T."/>
            <person name="Bruce D."/>
            <person name="Han C."/>
            <person name="Tapia R."/>
            <person name="Gilna P."/>
            <person name="Kiss H."/>
            <person name="Schmutz J."/>
            <person name="Larimer F."/>
            <person name="Land M."/>
            <person name="Kyrpides N."/>
            <person name="Ivanova N."/>
            <person name="Richardson P."/>
        </authorList>
    </citation>
    <scope>NUCLEOTIDE SEQUENCE [LARGE SCALE GENOMIC DNA]</scope>
    <source>
        <strain evidence="12">ATCC BAA-621 / DSM 15236 / T118</strain>
    </source>
</reference>
<keyword evidence="6 9" id="KW-1133">Transmembrane helix</keyword>
<comment type="function">
    <text evidence="9">Part of the tripartite ATP-independent periplasmic (TRAP) transport system.</text>
</comment>
<dbReference type="EMBL" id="CP000267">
    <property type="protein sequence ID" value="ABD71883.1"/>
    <property type="molecule type" value="Genomic_DNA"/>
</dbReference>
<dbReference type="GO" id="GO:0015740">
    <property type="term" value="P:C4-dicarboxylate transport"/>
    <property type="evidence" value="ECO:0007669"/>
    <property type="project" value="TreeGrafter"/>
</dbReference>
<evidence type="ECO:0000313" key="12">
    <source>
        <dbReference type="Proteomes" id="UP000008332"/>
    </source>
</evidence>
<dbReference type="HOGENOM" id="CLU_086356_3_6_4"/>